<keyword evidence="3" id="KW-1185">Reference proteome</keyword>
<comment type="caution">
    <text evidence="2">The sequence shown here is derived from an EMBL/GenBank/DDBJ whole genome shotgun (WGS) entry which is preliminary data.</text>
</comment>
<feature type="compositionally biased region" description="Low complexity" evidence="1">
    <location>
        <begin position="43"/>
        <end position="53"/>
    </location>
</feature>
<feature type="region of interest" description="Disordered" evidence="1">
    <location>
        <begin position="406"/>
        <end position="426"/>
    </location>
</feature>
<dbReference type="AlphaFoldDB" id="A0AAV2YJ70"/>
<proteinExistence type="predicted"/>
<protein>
    <submittedName>
        <fullName evidence="2">Uncharacterized protein</fullName>
    </submittedName>
</protein>
<dbReference type="EMBL" id="DAKRPA010000265">
    <property type="protein sequence ID" value="DAZ94156.1"/>
    <property type="molecule type" value="Genomic_DNA"/>
</dbReference>
<name>A0AAV2YJ70_9STRA</name>
<reference evidence="2" key="1">
    <citation type="submission" date="2022-11" db="EMBL/GenBank/DDBJ databases">
        <authorList>
            <person name="Morgan W.R."/>
            <person name="Tartar A."/>
        </authorList>
    </citation>
    <scope>NUCLEOTIDE SEQUENCE</scope>
    <source>
        <strain evidence="2">ARSEF 373</strain>
    </source>
</reference>
<feature type="region of interest" description="Disordered" evidence="1">
    <location>
        <begin position="1"/>
        <end position="21"/>
    </location>
</feature>
<feature type="region of interest" description="Disordered" evidence="1">
    <location>
        <begin position="95"/>
        <end position="155"/>
    </location>
</feature>
<accession>A0AAV2YJ70</accession>
<evidence type="ECO:0000313" key="2">
    <source>
        <dbReference type="EMBL" id="DAZ94156.1"/>
    </source>
</evidence>
<sequence length="426" mass="47171">MSPASGAPVSDTASASLDAFGDGLPVELDSSLWVLDDDDTEAHTNTETTSTPEGTEEGFSGDDLLIQKLLDESDALLRAEVVDVVDVATLLASPARSNNVPSGTDGRSYDSDELSDDDHNGGLLKSLADGDADASAPAREIGGERDSDEEDVDETRKQLELLRKEQTDLEERIALLQAHKQETYKRLPDADTQDDENLAQLTKAKCDHNLRTELVQLQDLAMKTMRAMLSFAPVNEVRLSLMTPLESDIHLGENMDKRRETILGLRRDKLTTTRKFLEHKAAGLDREVPHNYTDTFERFGKAYSVSFQVMLFDNVSVADMVDIMLQRHLCRDDKLANSFGCVSVREPYDCMHRSFLHQRIITSLERVGQLDDAPIIDSNSVFFSGTDDDDVVVLAIDYVDQDDLHPYRPHDGGISDSAEESAIPPN</sequence>
<evidence type="ECO:0000313" key="3">
    <source>
        <dbReference type="Proteomes" id="UP001146120"/>
    </source>
</evidence>
<dbReference type="Proteomes" id="UP001146120">
    <property type="component" value="Unassembled WGS sequence"/>
</dbReference>
<organism evidence="2 3">
    <name type="scientific">Lagenidium giganteum</name>
    <dbReference type="NCBI Taxonomy" id="4803"/>
    <lineage>
        <taxon>Eukaryota</taxon>
        <taxon>Sar</taxon>
        <taxon>Stramenopiles</taxon>
        <taxon>Oomycota</taxon>
        <taxon>Peronosporomycetes</taxon>
        <taxon>Pythiales</taxon>
        <taxon>Pythiaceae</taxon>
    </lineage>
</organism>
<evidence type="ECO:0000256" key="1">
    <source>
        <dbReference type="SAM" id="MobiDB-lite"/>
    </source>
</evidence>
<gene>
    <name evidence="2" type="ORF">N0F65_008248</name>
</gene>
<feature type="region of interest" description="Disordered" evidence="1">
    <location>
        <begin position="41"/>
        <end position="60"/>
    </location>
</feature>
<reference evidence="2" key="2">
    <citation type="journal article" date="2023" name="Microbiol Resour">
        <title>Decontamination and Annotation of the Draft Genome Sequence of the Oomycete Lagenidium giganteum ARSEF 373.</title>
        <authorList>
            <person name="Morgan W.R."/>
            <person name="Tartar A."/>
        </authorList>
    </citation>
    <scope>NUCLEOTIDE SEQUENCE</scope>
    <source>
        <strain evidence="2">ARSEF 373</strain>
    </source>
</reference>